<feature type="coiled-coil region" evidence="2">
    <location>
        <begin position="119"/>
        <end position="146"/>
    </location>
</feature>
<dbReference type="InterPro" id="IPR058624">
    <property type="entry name" value="MdtA-like_HH"/>
</dbReference>
<dbReference type="Gene3D" id="2.40.50.100">
    <property type="match status" value="1"/>
</dbReference>
<evidence type="ECO:0000259" key="5">
    <source>
        <dbReference type="Pfam" id="PF25917"/>
    </source>
</evidence>
<dbReference type="Pfam" id="PF25876">
    <property type="entry name" value="HH_MFP_RND"/>
    <property type="match status" value="1"/>
</dbReference>
<keyword evidence="3" id="KW-1133">Transmembrane helix</keyword>
<reference evidence="7" key="1">
    <citation type="journal article" date="2023" name="Int. J. Syst. Evol. Microbiol.">
        <title>Sinisalibacter aestuarii sp. nov., isolated from estuarine sediment of the Arakawa River.</title>
        <authorList>
            <person name="Arafat S.T."/>
            <person name="Hirano S."/>
            <person name="Sato A."/>
            <person name="Takeuchi K."/>
            <person name="Yasuda T."/>
            <person name="Terahara T."/>
            <person name="Hamada M."/>
            <person name="Kobayashi T."/>
        </authorList>
    </citation>
    <scope>NUCLEOTIDE SEQUENCE</scope>
    <source>
        <strain evidence="7">B-399</strain>
    </source>
</reference>
<dbReference type="InterPro" id="IPR058625">
    <property type="entry name" value="MdtA-like_BSH"/>
</dbReference>
<sequence length="424" mass="44652">MTDRRSEIEATLTKAGHRRHWGRWGVVVLVLALAAGGWWYLQGGGQDASASVSYRTDTVTREDLEVTITATGTIEPLNLVEISSELSGTLIEVLVDFNDTVNEGEVLARLDTTEIDAQLAVLNASHAAAEAQLASAQATLDEARESHATSQSLFDRGVVTQSTLDSNRATLARAEAAYHVAEANVALAEANFEAEIARRDKTEITSPITGVVLDVAAEPGQIVAASLSAPTLFTIAEDLSQMELQADIAEADIGQVSAGDNATFTVEAYDTAVFTAQVTQVRFASEESDGLVIYKAILSVENPDLRLRPGMTAVADIVVAEATDALTVPNAALRYVHPQPAAPEANAQSENDGGGGLIGMLMPRRPGSNSTGARADGKSLWVMRDGVPVQLAVETGATDGSRTVVVSDMLAEGDLVITARLLSD</sequence>
<organism evidence="7 8">
    <name type="scientific">Sinisalibacter aestuarii</name>
    <dbReference type="NCBI Taxonomy" id="2949426"/>
    <lineage>
        <taxon>Bacteria</taxon>
        <taxon>Pseudomonadati</taxon>
        <taxon>Pseudomonadota</taxon>
        <taxon>Alphaproteobacteria</taxon>
        <taxon>Rhodobacterales</taxon>
        <taxon>Roseobacteraceae</taxon>
        <taxon>Sinisalibacter</taxon>
    </lineage>
</organism>
<evidence type="ECO:0000313" key="7">
    <source>
        <dbReference type="EMBL" id="GKY86961.1"/>
    </source>
</evidence>
<keyword evidence="3" id="KW-0812">Transmembrane</keyword>
<evidence type="ECO:0000313" key="8">
    <source>
        <dbReference type="Proteomes" id="UP001144205"/>
    </source>
</evidence>
<dbReference type="NCBIfam" id="TIGR01730">
    <property type="entry name" value="RND_mfp"/>
    <property type="match status" value="1"/>
</dbReference>
<feature type="domain" description="Multidrug resistance protein MdtA-like alpha-helical hairpin" evidence="4">
    <location>
        <begin position="127"/>
        <end position="191"/>
    </location>
</feature>
<evidence type="ECO:0000256" key="3">
    <source>
        <dbReference type="SAM" id="Phobius"/>
    </source>
</evidence>
<comment type="similarity">
    <text evidence="1">Belongs to the membrane fusion protein (MFP) (TC 8.A.1) family.</text>
</comment>
<dbReference type="Proteomes" id="UP001144205">
    <property type="component" value="Unassembled WGS sequence"/>
</dbReference>
<dbReference type="PANTHER" id="PTHR30469:SF33">
    <property type="entry name" value="SLR1207 PROTEIN"/>
    <property type="match status" value="1"/>
</dbReference>
<name>A0ABQ5LRQ0_9RHOB</name>
<dbReference type="Pfam" id="PF25954">
    <property type="entry name" value="Beta-barrel_RND_2"/>
    <property type="match status" value="1"/>
</dbReference>
<dbReference type="SUPFAM" id="SSF111369">
    <property type="entry name" value="HlyD-like secretion proteins"/>
    <property type="match status" value="1"/>
</dbReference>
<dbReference type="Pfam" id="PF25917">
    <property type="entry name" value="BSH_RND"/>
    <property type="match status" value="1"/>
</dbReference>
<keyword evidence="8" id="KW-1185">Reference proteome</keyword>
<evidence type="ECO:0000259" key="4">
    <source>
        <dbReference type="Pfam" id="PF25876"/>
    </source>
</evidence>
<dbReference type="Gene3D" id="2.40.30.170">
    <property type="match status" value="1"/>
</dbReference>
<feature type="domain" description="CusB-like beta-barrel" evidence="6">
    <location>
        <begin position="244"/>
        <end position="316"/>
    </location>
</feature>
<gene>
    <name evidence="7" type="ORF">STA1M1_08300</name>
</gene>
<evidence type="ECO:0000259" key="6">
    <source>
        <dbReference type="Pfam" id="PF25954"/>
    </source>
</evidence>
<comment type="caution">
    <text evidence="7">The sequence shown here is derived from an EMBL/GenBank/DDBJ whole genome shotgun (WGS) entry which is preliminary data.</text>
</comment>
<dbReference type="InterPro" id="IPR006143">
    <property type="entry name" value="RND_pump_MFP"/>
</dbReference>
<feature type="domain" description="Multidrug resistance protein MdtA-like barrel-sandwich hybrid" evidence="5">
    <location>
        <begin position="79"/>
        <end position="230"/>
    </location>
</feature>
<dbReference type="InterPro" id="IPR058792">
    <property type="entry name" value="Beta-barrel_RND_2"/>
</dbReference>
<protein>
    <submittedName>
        <fullName evidence="7">Hemolysin secretion protein D</fullName>
    </submittedName>
</protein>
<keyword evidence="2" id="KW-0175">Coiled coil</keyword>
<proteinExistence type="inferred from homology"/>
<evidence type="ECO:0000256" key="1">
    <source>
        <dbReference type="ARBA" id="ARBA00009477"/>
    </source>
</evidence>
<dbReference type="EMBL" id="BROH01000001">
    <property type="protein sequence ID" value="GKY86961.1"/>
    <property type="molecule type" value="Genomic_DNA"/>
</dbReference>
<accession>A0ABQ5LRQ0</accession>
<feature type="transmembrane region" description="Helical" evidence="3">
    <location>
        <begin position="21"/>
        <end position="41"/>
    </location>
</feature>
<evidence type="ECO:0000256" key="2">
    <source>
        <dbReference type="SAM" id="Coils"/>
    </source>
</evidence>
<keyword evidence="3" id="KW-0472">Membrane</keyword>
<dbReference type="PANTHER" id="PTHR30469">
    <property type="entry name" value="MULTIDRUG RESISTANCE PROTEIN MDTA"/>
    <property type="match status" value="1"/>
</dbReference>
<dbReference type="Gene3D" id="1.10.287.470">
    <property type="entry name" value="Helix hairpin bin"/>
    <property type="match status" value="1"/>
</dbReference>